<dbReference type="PIRSF" id="PIRSF031279">
    <property type="entry name" value="UCP031279"/>
    <property type="match status" value="1"/>
</dbReference>
<sequence length="160" mass="18045">MKTKVHHQNNFTRIITLPVRVFNKVVDFYVKSITNCGSRVSYGSVMGVPGGHMYTLPRSFSVSSSLSNDSEDFRELIRVASVKSLGNRVNMDLYMQQEQKSQSQTTLIGSRGMPRSCSVGMGRIDEDKPCVFGEDNFNLNTELMFPRSRSYAVARRNVAF</sequence>
<dbReference type="PANTHER" id="PTHR33526:SF13">
    <property type="entry name" value="TYROSINE-PROTEIN PHOSPHATASE 3-LIKE"/>
    <property type="match status" value="1"/>
</dbReference>
<protein>
    <submittedName>
        <fullName evidence="1">Uncharacterized protein</fullName>
    </submittedName>
</protein>
<keyword evidence="2" id="KW-1185">Reference proteome</keyword>
<comment type="caution">
    <text evidence="1">The sequence shown here is derived from an EMBL/GenBank/DDBJ whole genome shotgun (WGS) entry which is preliminary data.</text>
</comment>
<evidence type="ECO:0000313" key="2">
    <source>
        <dbReference type="Proteomes" id="UP001642360"/>
    </source>
</evidence>
<dbReference type="AlphaFoldDB" id="A0ABC8RNH7"/>
<reference evidence="1 2" key="1">
    <citation type="submission" date="2024-02" db="EMBL/GenBank/DDBJ databases">
        <authorList>
            <person name="Vignale AGUSTIN F."/>
            <person name="Sosa J E."/>
            <person name="Modenutti C."/>
        </authorList>
    </citation>
    <scope>NUCLEOTIDE SEQUENCE [LARGE SCALE GENOMIC DNA]</scope>
</reference>
<dbReference type="Proteomes" id="UP001642360">
    <property type="component" value="Unassembled WGS sequence"/>
</dbReference>
<proteinExistence type="predicted"/>
<evidence type="ECO:0000313" key="1">
    <source>
        <dbReference type="EMBL" id="CAK9143577.1"/>
    </source>
</evidence>
<dbReference type="EMBL" id="CAUOFW020001314">
    <property type="protein sequence ID" value="CAK9143577.1"/>
    <property type="molecule type" value="Genomic_DNA"/>
</dbReference>
<dbReference type="PANTHER" id="PTHR33526">
    <property type="entry name" value="OS07G0123800 PROTEIN"/>
    <property type="match status" value="1"/>
</dbReference>
<name>A0ABC8RNH7_9AQUA</name>
<organism evidence="1 2">
    <name type="scientific">Ilex paraguariensis</name>
    <name type="common">yerba mate</name>
    <dbReference type="NCBI Taxonomy" id="185542"/>
    <lineage>
        <taxon>Eukaryota</taxon>
        <taxon>Viridiplantae</taxon>
        <taxon>Streptophyta</taxon>
        <taxon>Embryophyta</taxon>
        <taxon>Tracheophyta</taxon>
        <taxon>Spermatophyta</taxon>
        <taxon>Magnoliopsida</taxon>
        <taxon>eudicotyledons</taxon>
        <taxon>Gunneridae</taxon>
        <taxon>Pentapetalae</taxon>
        <taxon>asterids</taxon>
        <taxon>campanulids</taxon>
        <taxon>Aquifoliales</taxon>
        <taxon>Aquifoliaceae</taxon>
        <taxon>Ilex</taxon>
    </lineage>
</organism>
<dbReference type="InterPro" id="IPR016972">
    <property type="entry name" value="UCP031279"/>
</dbReference>
<gene>
    <name evidence="1" type="ORF">ILEXP_LOCUS11294</name>
</gene>
<accession>A0ABC8RNH7</accession>